<dbReference type="InterPro" id="IPR050121">
    <property type="entry name" value="Cytochrome_P450_monoxygenase"/>
</dbReference>
<comment type="cofactor">
    <cofactor evidence="1 9">
        <name>heme</name>
        <dbReference type="ChEBI" id="CHEBI:30413"/>
    </cofactor>
</comment>
<proteinExistence type="inferred from homology"/>
<reference evidence="11" key="2">
    <citation type="submission" date="2015-01" db="EMBL/GenBank/DDBJ databases">
        <title>Evolutionary Origins and Diversification of the Mycorrhizal Mutualists.</title>
        <authorList>
            <consortium name="DOE Joint Genome Institute"/>
            <consortium name="Mycorrhizal Genomics Consortium"/>
            <person name="Kohler A."/>
            <person name="Kuo A."/>
            <person name="Nagy L.G."/>
            <person name="Floudas D."/>
            <person name="Copeland A."/>
            <person name="Barry K.W."/>
            <person name="Cichocki N."/>
            <person name="Veneault-Fourrey C."/>
            <person name="LaButti K."/>
            <person name="Lindquist E.A."/>
            <person name="Lipzen A."/>
            <person name="Lundell T."/>
            <person name="Morin E."/>
            <person name="Murat C."/>
            <person name="Riley R."/>
            <person name="Ohm R."/>
            <person name="Sun H."/>
            <person name="Tunlid A."/>
            <person name="Henrissat B."/>
            <person name="Grigoriev I.V."/>
            <person name="Hibbett D.S."/>
            <person name="Martin F."/>
        </authorList>
    </citation>
    <scope>NUCLEOTIDE SEQUENCE [LARGE SCALE GENOMIC DNA]</scope>
    <source>
        <strain evidence="11">MUT 4182</strain>
    </source>
</reference>
<evidence type="ECO:0000256" key="7">
    <source>
        <dbReference type="ARBA" id="ARBA00023004"/>
    </source>
</evidence>
<accession>A0A0C3K4S3</accession>
<sequence>MPDDGQSGKRTAPDFLVLNRLPYLTGFVKESLRLYGSGPSLLERVVPQTLQGEFSIKGIPIPAGSVVGTQAWSVHRDPAVFPDPYAFQPERWLEETEEMRSAMMPFGTGGRICGGMNLAQYMLRIALVSTIRNFDVVVPPETTPESMACRFAFVLLPAAQRVDLIFTPRKD</sequence>
<name>A0A0C3K4S3_9AGAM</name>
<dbReference type="Proteomes" id="UP000054248">
    <property type="component" value="Unassembled WGS sequence"/>
</dbReference>
<dbReference type="GO" id="GO:0004497">
    <property type="term" value="F:monooxygenase activity"/>
    <property type="evidence" value="ECO:0007669"/>
    <property type="project" value="UniProtKB-KW"/>
</dbReference>
<comment type="similarity">
    <text evidence="3">Belongs to the cytochrome P450 family.</text>
</comment>
<evidence type="ECO:0008006" key="12">
    <source>
        <dbReference type="Google" id="ProtNLM"/>
    </source>
</evidence>
<dbReference type="InterPro" id="IPR036396">
    <property type="entry name" value="Cyt_P450_sf"/>
</dbReference>
<dbReference type="PANTHER" id="PTHR24305">
    <property type="entry name" value="CYTOCHROME P450"/>
    <property type="match status" value="1"/>
</dbReference>
<dbReference type="STRING" id="1051891.A0A0C3K4S3"/>
<keyword evidence="11" id="KW-1185">Reference proteome</keyword>
<evidence type="ECO:0000256" key="1">
    <source>
        <dbReference type="ARBA" id="ARBA00001971"/>
    </source>
</evidence>
<dbReference type="GO" id="GO:0005506">
    <property type="term" value="F:iron ion binding"/>
    <property type="evidence" value="ECO:0007669"/>
    <property type="project" value="InterPro"/>
</dbReference>
<evidence type="ECO:0000256" key="3">
    <source>
        <dbReference type="ARBA" id="ARBA00010617"/>
    </source>
</evidence>
<dbReference type="SUPFAM" id="SSF48264">
    <property type="entry name" value="Cytochrome P450"/>
    <property type="match status" value="1"/>
</dbReference>
<keyword evidence="7 9" id="KW-0408">Iron</keyword>
<dbReference type="InterPro" id="IPR002403">
    <property type="entry name" value="Cyt_P450_E_grp-IV"/>
</dbReference>
<protein>
    <recommendedName>
        <fullName evidence="12">Cytochrome P450</fullName>
    </recommendedName>
</protein>
<dbReference type="PRINTS" id="PR00465">
    <property type="entry name" value="EP450IV"/>
</dbReference>
<keyword evidence="6" id="KW-0560">Oxidoreductase</keyword>
<evidence type="ECO:0000256" key="8">
    <source>
        <dbReference type="ARBA" id="ARBA00023033"/>
    </source>
</evidence>
<dbReference type="EMBL" id="KN823583">
    <property type="protein sequence ID" value="KIO16373.1"/>
    <property type="molecule type" value="Genomic_DNA"/>
</dbReference>
<evidence type="ECO:0000256" key="4">
    <source>
        <dbReference type="ARBA" id="ARBA00022617"/>
    </source>
</evidence>
<feature type="binding site" description="axial binding residue" evidence="9">
    <location>
        <position position="113"/>
    </location>
    <ligand>
        <name>heme</name>
        <dbReference type="ChEBI" id="CHEBI:30413"/>
    </ligand>
    <ligandPart>
        <name>Fe</name>
        <dbReference type="ChEBI" id="CHEBI:18248"/>
    </ligandPart>
</feature>
<dbReference type="GO" id="GO:0020037">
    <property type="term" value="F:heme binding"/>
    <property type="evidence" value="ECO:0007669"/>
    <property type="project" value="InterPro"/>
</dbReference>
<dbReference type="HOGENOM" id="CLU_1564036_0_0_1"/>
<dbReference type="Gene3D" id="1.10.630.10">
    <property type="entry name" value="Cytochrome P450"/>
    <property type="match status" value="1"/>
</dbReference>
<dbReference type="Pfam" id="PF00067">
    <property type="entry name" value="p450"/>
    <property type="match status" value="1"/>
</dbReference>
<evidence type="ECO:0000256" key="2">
    <source>
        <dbReference type="ARBA" id="ARBA00005179"/>
    </source>
</evidence>
<dbReference type="AlphaFoldDB" id="A0A0C3K4S3"/>
<evidence type="ECO:0000256" key="5">
    <source>
        <dbReference type="ARBA" id="ARBA00022723"/>
    </source>
</evidence>
<dbReference type="PANTHER" id="PTHR24305:SF166">
    <property type="entry name" value="CYTOCHROME P450 12A4, MITOCHONDRIAL-RELATED"/>
    <property type="match status" value="1"/>
</dbReference>
<evidence type="ECO:0000313" key="11">
    <source>
        <dbReference type="Proteomes" id="UP000054248"/>
    </source>
</evidence>
<comment type="pathway">
    <text evidence="2">Secondary metabolite biosynthesis.</text>
</comment>
<evidence type="ECO:0000256" key="9">
    <source>
        <dbReference type="PIRSR" id="PIRSR602403-1"/>
    </source>
</evidence>
<organism evidence="10 11">
    <name type="scientific">Tulasnella calospora MUT 4182</name>
    <dbReference type="NCBI Taxonomy" id="1051891"/>
    <lineage>
        <taxon>Eukaryota</taxon>
        <taxon>Fungi</taxon>
        <taxon>Dikarya</taxon>
        <taxon>Basidiomycota</taxon>
        <taxon>Agaricomycotina</taxon>
        <taxon>Agaricomycetes</taxon>
        <taxon>Cantharellales</taxon>
        <taxon>Tulasnellaceae</taxon>
        <taxon>Tulasnella</taxon>
    </lineage>
</organism>
<gene>
    <name evidence="10" type="ORF">M407DRAFT_189798</name>
</gene>
<dbReference type="InterPro" id="IPR001128">
    <property type="entry name" value="Cyt_P450"/>
</dbReference>
<keyword evidence="4 9" id="KW-0349">Heme</keyword>
<evidence type="ECO:0000256" key="6">
    <source>
        <dbReference type="ARBA" id="ARBA00023002"/>
    </source>
</evidence>
<keyword evidence="8" id="KW-0503">Monooxygenase</keyword>
<keyword evidence="5 9" id="KW-0479">Metal-binding</keyword>
<evidence type="ECO:0000313" key="10">
    <source>
        <dbReference type="EMBL" id="KIO16373.1"/>
    </source>
</evidence>
<dbReference type="OrthoDB" id="3945418at2759"/>
<dbReference type="GO" id="GO:0016705">
    <property type="term" value="F:oxidoreductase activity, acting on paired donors, with incorporation or reduction of molecular oxygen"/>
    <property type="evidence" value="ECO:0007669"/>
    <property type="project" value="InterPro"/>
</dbReference>
<reference evidence="10 11" key="1">
    <citation type="submission" date="2014-04" db="EMBL/GenBank/DDBJ databases">
        <authorList>
            <consortium name="DOE Joint Genome Institute"/>
            <person name="Kuo A."/>
            <person name="Girlanda M."/>
            <person name="Perotto S."/>
            <person name="Kohler A."/>
            <person name="Nagy L.G."/>
            <person name="Floudas D."/>
            <person name="Copeland A."/>
            <person name="Barry K.W."/>
            <person name="Cichocki N."/>
            <person name="Veneault-Fourrey C."/>
            <person name="LaButti K."/>
            <person name="Lindquist E.A."/>
            <person name="Lipzen A."/>
            <person name="Lundell T."/>
            <person name="Morin E."/>
            <person name="Murat C."/>
            <person name="Sun H."/>
            <person name="Tunlid A."/>
            <person name="Henrissat B."/>
            <person name="Grigoriev I.V."/>
            <person name="Hibbett D.S."/>
            <person name="Martin F."/>
            <person name="Nordberg H.P."/>
            <person name="Cantor M.N."/>
            <person name="Hua S.X."/>
        </authorList>
    </citation>
    <scope>NUCLEOTIDE SEQUENCE [LARGE SCALE GENOMIC DNA]</scope>
    <source>
        <strain evidence="10 11">MUT 4182</strain>
    </source>
</reference>